<dbReference type="PROSITE" id="PS00211">
    <property type="entry name" value="ABC_TRANSPORTER_1"/>
    <property type="match status" value="1"/>
</dbReference>
<dbReference type="InterPro" id="IPR003593">
    <property type="entry name" value="AAA+_ATPase"/>
</dbReference>
<evidence type="ECO:0000256" key="4">
    <source>
        <dbReference type="ARBA" id="ARBA00022840"/>
    </source>
</evidence>
<dbReference type="SMART" id="SM00382">
    <property type="entry name" value="AAA"/>
    <property type="match status" value="1"/>
</dbReference>
<dbReference type="Pfam" id="PF08352">
    <property type="entry name" value="oligo_HPY"/>
    <property type="match status" value="1"/>
</dbReference>
<dbReference type="Pfam" id="PF00005">
    <property type="entry name" value="ABC_tran"/>
    <property type="match status" value="1"/>
</dbReference>
<dbReference type="SUPFAM" id="SSF52540">
    <property type="entry name" value="P-loop containing nucleoside triphosphate hydrolases"/>
    <property type="match status" value="1"/>
</dbReference>
<feature type="domain" description="ABC transporter" evidence="6">
    <location>
        <begin position="8"/>
        <end position="263"/>
    </location>
</feature>
<dbReference type="InterPro" id="IPR013563">
    <property type="entry name" value="Oligopep_ABC_C"/>
</dbReference>
<evidence type="ECO:0000256" key="2">
    <source>
        <dbReference type="ARBA" id="ARBA00022448"/>
    </source>
</evidence>
<dbReference type="AlphaFoldDB" id="A0A2T5RGT2"/>
<dbReference type="InterPro" id="IPR050319">
    <property type="entry name" value="ABC_transp_ATP-bind"/>
</dbReference>
<name>A0A2T5RGT2_9FIRM</name>
<dbReference type="GO" id="GO:0005524">
    <property type="term" value="F:ATP binding"/>
    <property type="evidence" value="ECO:0007669"/>
    <property type="project" value="UniProtKB-KW"/>
</dbReference>
<organism evidence="7 8">
    <name type="scientific">Halanaerobium saccharolyticum</name>
    <dbReference type="NCBI Taxonomy" id="43595"/>
    <lineage>
        <taxon>Bacteria</taxon>
        <taxon>Bacillati</taxon>
        <taxon>Bacillota</taxon>
        <taxon>Clostridia</taxon>
        <taxon>Halanaerobiales</taxon>
        <taxon>Halanaerobiaceae</taxon>
        <taxon>Halanaerobium</taxon>
    </lineage>
</organism>
<dbReference type="CDD" id="cd03257">
    <property type="entry name" value="ABC_NikE_OppD_transporters"/>
    <property type="match status" value="1"/>
</dbReference>
<dbReference type="Gene3D" id="3.40.50.300">
    <property type="entry name" value="P-loop containing nucleotide triphosphate hydrolases"/>
    <property type="match status" value="1"/>
</dbReference>
<evidence type="ECO:0000313" key="7">
    <source>
        <dbReference type="EMBL" id="PTV94249.1"/>
    </source>
</evidence>
<dbReference type="OrthoDB" id="9806285at2"/>
<evidence type="ECO:0000259" key="6">
    <source>
        <dbReference type="PROSITE" id="PS50893"/>
    </source>
</evidence>
<dbReference type="EMBL" id="QAXS01000033">
    <property type="protein sequence ID" value="PTV94249.1"/>
    <property type="molecule type" value="Genomic_DNA"/>
</dbReference>
<reference evidence="7 8" key="1">
    <citation type="submission" date="2018-04" db="EMBL/GenBank/DDBJ databases">
        <title>Subsurface microbial communities from deep shales in Ohio and West Virginia, USA.</title>
        <authorList>
            <person name="Wrighton K."/>
        </authorList>
    </citation>
    <scope>NUCLEOTIDE SEQUENCE [LARGE SCALE GENOMIC DNA]</scope>
    <source>
        <strain evidence="7 8">WC1</strain>
    </source>
</reference>
<dbReference type="GO" id="GO:0016887">
    <property type="term" value="F:ATP hydrolysis activity"/>
    <property type="evidence" value="ECO:0007669"/>
    <property type="project" value="InterPro"/>
</dbReference>
<feature type="region of interest" description="Disordered" evidence="5">
    <location>
        <begin position="268"/>
        <end position="294"/>
    </location>
</feature>
<protein>
    <submittedName>
        <fullName evidence="7">Peptide/nickel transport system ATP-binding protein/oligopeptide transport system ATP-binding protein</fullName>
    </submittedName>
</protein>
<proteinExistence type="inferred from homology"/>
<dbReference type="Proteomes" id="UP000244089">
    <property type="component" value="Unassembled WGS sequence"/>
</dbReference>
<comment type="caution">
    <text evidence="7">The sequence shown here is derived from an EMBL/GenBank/DDBJ whole genome shotgun (WGS) entry which is preliminary data.</text>
</comment>
<dbReference type="PROSITE" id="PS50893">
    <property type="entry name" value="ABC_TRANSPORTER_2"/>
    <property type="match status" value="1"/>
</dbReference>
<evidence type="ECO:0000256" key="1">
    <source>
        <dbReference type="ARBA" id="ARBA00005417"/>
    </source>
</evidence>
<dbReference type="FunFam" id="3.40.50.300:FF:000016">
    <property type="entry name" value="Oligopeptide ABC transporter ATP-binding component"/>
    <property type="match status" value="1"/>
</dbReference>
<evidence type="ECO:0000256" key="3">
    <source>
        <dbReference type="ARBA" id="ARBA00022741"/>
    </source>
</evidence>
<sequence>MKDDQLILKVNDLKKYFPVKKGIFRKVVGQVKAVDGVSFTLKEGETLGLVGESGCGKSTTGETLMKLVEPTAGTIEYKNEAGDWRDLTKIDDQEFYSYKKDIQMIFQDPMSSLNPRMSVRDIIVEPLEIHGIGTKESRTEMAKDLLDQVGLSEFFLNRYPHEFSGGQRQRIGIARALTLNPRIIVCDEPVSALDVSVQAQILNILESLQEEMGLTYIFIAHNLSVVEHISDRVMVMYLGKIVEIASADDLYDNPLHPYTEILLQSIPEGDPRSKKKRGKIDGIVPDPSNPPSGCNLHPRCPYAEDICQKEEPPLKIIDEDREHFAACHFAEKLELAGYSDLVEKKA</sequence>
<keyword evidence="2" id="KW-0813">Transport</keyword>
<dbReference type="GO" id="GO:0055085">
    <property type="term" value="P:transmembrane transport"/>
    <property type="evidence" value="ECO:0007669"/>
    <property type="project" value="UniProtKB-ARBA"/>
</dbReference>
<gene>
    <name evidence="7" type="ORF">C8C76_13312</name>
</gene>
<keyword evidence="4 7" id="KW-0067">ATP-binding</keyword>
<accession>A0A2T5RGT2</accession>
<evidence type="ECO:0000313" key="8">
    <source>
        <dbReference type="Proteomes" id="UP000244089"/>
    </source>
</evidence>
<keyword evidence="3" id="KW-0547">Nucleotide-binding</keyword>
<dbReference type="GO" id="GO:0015833">
    <property type="term" value="P:peptide transport"/>
    <property type="evidence" value="ECO:0007669"/>
    <property type="project" value="InterPro"/>
</dbReference>
<evidence type="ECO:0000256" key="5">
    <source>
        <dbReference type="SAM" id="MobiDB-lite"/>
    </source>
</evidence>
<dbReference type="InterPro" id="IPR017871">
    <property type="entry name" value="ABC_transporter-like_CS"/>
</dbReference>
<dbReference type="NCBIfam" id="TIGR01727">
    <property type="entry name" value="oligo_HPY"/>
    <property type="match status" value="1"/>
</dbReference>
<dbReference type="RefSeq" id="WP_108141845.1">
    <property type="nucleotide sequence ID" value="NZ_JBQPXQ010000021.1"/>
</dbReference>
<dbReference type="PANTHER" id="PTHR43776">
    <property type="entry name" value="TRANSPORT ATP-BINDING PROTEIN"/>
    <property type="match status" value="1"/>
</dbReference>
<dbReference type="InterPro" id="IPR027417">
    <property type="entry name" value="P-loop_NTPase"/>
</dbReference>
<comment type="similarity">
    <text evidence="1">Belongs to the ABC transporter superfamily.</text>
</comment>
<dbReference type="InterPro" id="IPR003439">
    <property type="entry name" value="ABC_transporter-like_ATP-bd"/>
</dbReference>